<evidence type="ECO:0000259" key="4">
    <source>
        <dbReference type="PROSITE" id="PS50172"/>
    </source>
</evidence>
<dbReference type="AlphaFoldDB" id="A0A8H4X129"/>
<comment type="caution">
    <text evidence="6">The sequence shown here is derived from an EMBL/GenBank/DDBJ whole genome shotgun (WGS) entry which is preliminary data.</text>
</comment>
<reference evidence="6" key="2">
    <citation type="submission" date="2020-05" db="EMBL/GenBank/DDBJ databases">
        <authorList>
            <person name="Kim H.-S."/>
            <person name="Proctor R.H."/>
            <person name="Brown D.W."/>
        </authorList>
    </citation>
    <scope>NUCLEOTIDE SEQUENCE</scope>
    <source>
        <strain evidence="6">NRRL 20472</strain>
    </source>
</reference>
<dbReference type="GO" id="GO:0006826">
    <property type="term" value="P:iron ion transport"/>
    <property type="evidence" value="ECO:0007669"/>
    <property type="project" value="TreeGrafter"/>
</dbReference>
<gene>
    <name evidence="6" type="ORF">FSARC_11363</name>
</gene>
<feature type="transmembrane region" description="Helical" evidence="3">
    <location>
        <begin position="85"/>
        <end position="107"/>
    </location>
</feature>
<feature type="region of interest" description="Disordered" evidence="2">
    <location>
        <begin position="520"/>
        <end position="678"/>
    </location>
</feature>
<dbReference type="InterPro" id="IPR017927">
    <property type="entry name" value="FAD-bd_FR_type"/>
</dbReference>
<dbReference type="GO" id="GO:0006879">
    <property type="term" value="P:intracellular iron ion homeostasis"/>
    <property type="evidence" value="ECO:0007669"/>
    <property type="project" value="TreeGrafter"/>
</dbReference>
<proteinExistence type="predicted"/>
<feature type="domain" description="BRCT" evidence="4">
    <location>
        <begin position="427"/>
        <end position="527"/>
    </location>
</feature>
<evidence type="ECO:0000259" key="5">
    <source>
        <dbReference type="PROSITE" id="PS51384"/>
    </source>
</evidence>
<feature type="compositionally biased region" description="Basic and acidic residues" evidence="2">
    <location>
        <begin position="641"/>
        <end position="678"/>
    </location>
</feature>
<dbReference type="GO" id="GO:0015677">
    <property type="term" value="P:copper ion import"/>
    <property type="evidence" value="ECO:0007669"/>
    <property type="project" value="TreeGrafter"/>
</dbReference>
<protein>
    <recommendedName>
        <fullName evidence="8">FAD-binding FR-type domain-containing protein</fullName>
    </recommendedName>
</protein>
<feature type="domain" description="FAD-binding FR-type" evidence="5">
    <location>
        <begin position="123"/>
        <end position="244"/>
    </location>
</feature>
<organism evidence="6 7">
    <name type="scientific">Fusarium sarcochroum</name>
    <dbReference type="NCBI Taxonomy" id="1208366"/>
    <lineage>
        <taxon>Eukaryota</taxon>
        <taxon>Fungi</taxon>
        <taxon>Dikarya</taxon>
        <taxon>Ascomycota</taxon>
        <taxon>Pezizomycotina</taxon>
        <taxon>Sordariomycetes</taxon>
        <taxon>Hypocreomycetidae</taxon>
        <taxon>Hypocreales</taxon>
        <taxon>Nectriaceae</taxon>
        <taxon>Fusarium</taxon>
        <taxon>Fusarium lateritium species complex</taxon>
    </lineage>
</organism>
<dbReference type="InterPro" id="IPR036420">
    <property type="entry name" value="BRCT_dom_sf"/>
</dbReference>
<dbReference type="PANTHER" id="PTHR32361:SF26">
    <property type="entry name" value="FAD-BINDING 8 DOMAIN-CONTAINING PROTEIN-RELATED"/>
    <property type="match status" value="1"/>
</dbReference>
<feature type="compositionally biased region" description="Basic and acidic residues" evidence="2">
    <location>
        <begin position="608"/>
        <end position="632"/>
    </location>
</feature>
<evidence type="ECO:0000256" key="2">
    <source>
        <dbReference type="SAM" id="MobiDB-lite"/>
    </source>
</evidence>
<accession>A0A8H4X129</accession>
<sequence length="678" mass="78165">MVPLFVSGRAGPIFKVLNIHKRTYGNFHRFVGTTASLEAMLHASIVLVLKPKPGLLATSGTVCFTAIIVVPIATIFFCINVRLAWLSFAVHITLVLAFVGVLLWHVTALSEKRSLIVTAISFGIWFIFAVYRRYRLHFRPLIGKVVIKSKDLDTTNIEVALERPVRVPPGSYFNIFFPSQMGYSPKGYPAVAFWHVPDTTGPSYHLSTVSFLLSHRNSYAAALAKLQEGDQVRLEGPFGQENDLSSYESVMLIAKGDGIAGVLPILLELAERRRHDDLIKSRIRELIEEDKLLADKLNHARGKKKDKISKKRKEMDKEKDKLQRKPRFRDLAKSIDLYWSLESVSQPELIRRELAALQGLDPHNAKDFLMVWCGYPQLRTGAPPFRINEPFWMCLEPTSDTHWFDSLVVSKIGEARKRGRGGMVTITTMEKFKGTIFHLAGNLRLGKKSAKFSDLSSILRQYGLKPFDKNDHTDDQIGIFVLTEKEYEKNRPMAQHSRESGGRLVTNKWIQDISQSNKWIEPDGDYLHEEPKSKGKNKPKGEKGNKSTTQNKNDHNKKNEKEQSSKKRNDVVEIPDDTDEEEEYNSAVEENEDEAEEDYDNEDEDSEDDHRRKDKEKEKRKKNQEEEKEKNKEKKKRKERKEKENEEKENENEKEKGEKEKEKEKKKKEKEEKEKEKK</sequence>
<keyword evidence="3" id="KW-1133">Transmembrane helix</keyword>
<dbReference type="GO" id="GO:0000293">
    <property type="term" value="F:ferric-chelate reductase activity"/>
    <property type="evidence" value="ECO:0007669"/>
    <property type="project" value="TreeGrafter"/>
</dbReference>
<dbReference type="PROSITE" id="PS50172">
    <property type="entry name" value="BRCT"/>
    <property type="match status" value="1"/>
</dbReference>
<keyword evidence="3" id="KW-0472">Membrane</keyword>
<dbReference type="Proteomes" id="UP000622797">
    <property type="component" value="Unassembled WGS sequence"/>
</dbReference>
<feature type="transmembrane region" description="Helical" evidence="3">
    <location>
        <begin position="55"/>
        <end position="78"/>
    </location>
</feature>
<dbReference type="Gene3D" id="3.40.50.10190">
    <property type="entry name" value="BRCT domain"/>
    <property type="match status" value="1"/>
</dbReference>
<dbReference type="InterPro" id="IPR051410">
    <property type="entry name" value="Ferric/Cupric_Reductase"/>
</dbReference>
<dbReference type="OrthoDB" id="5244652at2759"/>
<dbReference type="Gene3D" id="3.40.50.80">
    <property type="entry name" value="Nucleotide-binding domain of ferredoxin-NADP reductase (FNR) module"/>
    <property type="match status" value="1"/>
</dbReference>
<dbReference type="InterPro" id="IPR039261">
    <property type="entry name" value="FNR_nucleotide-bd"/>
</dbReference>
<evidence type="ECO:0000256" key="1">
    <source>
        <dbReference type="ARBA" id="ARBA00022448"/>
    </source>
</evidence>
<feature type="transmembrane region" description="Helical" evidence="3">
    <location>
        <begin position="113"/>
        <end position="131"/>
    </location>
</feature>
<evidence type="ECO:0000313" key="7">
    <source>
        <dbReference type="Proteomes" id="UP000622797"/>
    </source>
</evidence>
<feature type="compositionally biased region" description="Basic and acidic residues" evidence="2">
    <location>
        <begin position="313"/>
        <end position="323"/>
    </location>
</feature>
<dbReference type="InterPro" id="IPR001357">
    <property type="entry name" value="BRCT_dom"/>
</dbReference>
<reference evidence="6" key="1">
    <citation type="journal article" date="2020" name="BMC Genomics">
        <title>Correction to: Identification and distribution of gene clusters required for synthesis of sphingolipid metabolism inhibitors in diverse species of the filamentous fungus Fusarium.</title>
        <authorList>
            <person name="Kim H.S."/>
            <person name="Lohmar J.M."/>
            <person name="Busman M."/>
            <person name="Brown D.W."/>
            <person name="Naumann T.A."/>
            <person name="Divon H.H."/>
            <person name="Lysoe E."/>
            <person name="Uhlig S."/>
            <person name="Proctor R.H."/>
        </authorList>
    </citation>
    <scope>NUCLEOTIDE SEQUENCE</scope>
    <source>
        <strain evidence="6">NRRL 20472</strain>
    </source>
</reference>
<feature type="compositionally biased region" description="Basic and acidic residues" evidence="2">
    <location>
        <begin position="552"/>
        <end position="571"/>
    </location>
</feature>
<dbReference type="GO" id="GO:0005886">
    <property type="term" value="C:plasma membrane"/>
    <property type="evidence" value="ECO:0007669"/>
    <property type="project" value="TreeGrafter"/>
</dbReference>
<evidence type="ECO:0000313" key="6">
    <source>
        <dbReference type="EMBL" id="KAF4957154.1"/>
    </source>
</evidence>
<dbReference type="EMBL" id="JABEXW010000734">
    <property type="protein sequence ID" value="KAF4957154.1"/>
    <property type="molecule type" value="Genomic_DNA"/>
</dbReference>
<feature type="compositionally biased region" description="Acidic residues" evidence="2">
    <location>
        <begin position="573"/>
        <end position="607"/>
    </location>
</feature>
<dbReference type="PROSITE" id="PS51384">
    <property type="entry name" value="FAD_FR"/>
    <property type="match status" value="1"/>
</dbReference>
<name>A0A8H4X129_9HYPO</name>
<keyword evidence="3" id="KW-0812">Transmembrane</keyword>
<feature type="compositionally biased region" description="Basic residues" evidence="2">
    <location>
        <begin position="302"/>
        <end position="312"/>
    </location>
</feature>
<dbReference type="PANTHER" id="PTHR32361">
    <property type="entry name" value="FERRIC/CUPRIC REDUCTASE TRANSMEMBRANE COMPONENT"/>
    <property type="match status" value="1"/>
</dbReference>
<feature type="non-terminal residue" evidence="6">
    <location>
        <position position="1"/>
    </location>
</feature>
<evidence type="ECO:0000256" key="3">
    <source>
        <dbReference type="SAM" id="Phobius"/>
    </source>
</evidence>
<feature type="compositionally biased region" description="Basic and acidic residues" evidence="2">
    <location>
        <begin position="525"/>
        <end position="545"/>
    </location>
</feature>
<keyword evidence="7" id="KW-1185">Reference proteome</keyword>
<evidence type="ECO:0008006" key="8">
    <source>
        <dbReference type="Google" id="ProtNLM"/>
    </source>
</evidence>
<feature type="region of interest" description="Disordered" evidence="2">
    <location>
        <begin position="302"/>
        <end position="323"/>
    </location>
</feature>
<keyword evidence="1" id="KW-0813">Transport</keyword>